<dbReference type="OrthoDB" id="4232459at2"/>
<organism evidence="1 2">
    <name type="scientific">Streptomyces venezuelae (strain ATCC 10712 / CBS 650.69 / DSM 40230 / JCM 4526 / NBRC 13096 / PD 04745)</name>
    <dbReference type="NCBI Taxonomy" id="953739"/>
    <lineage>
        <taxon>Bacteria</taxon>
        <taxon>Bacillati</taxon>
        <taxon>Actinomycetota</taxon>
        <taxon>Actinomycetes</taxon>
        <taxon>Kitasatosporales</taxon>
        <taxon>Streptomycetaceae</taxon>
        <taxon>Streptomyces</taxon>
    </lineage>
</organism>
<dbReference type="PATRIC" id="fig|953739.5.peg.5719"/>
<keyword evidence="2" id="KW-1185">Reference proteome</keyword>
<proteinExistence type="predicted"/>
<sequence length="130" mass="14029">MPVITLMSPDPGPGRPALARVAEAVTGLLGIPAEHCWVLWQRLDADAAHRPDWRDDGSPCAPVGFVTCKETYPKELVSELLLLLRDELSTLLAVPADEVYLVVRRAVPGELLVRGNVWQGDAKVPAPTGS</sequence>
<dbReference type="KEGG" id="sve:SVEN_3496"/>
<protein>
    <recommendedName>
        <fullName evidence="3">4-oxalocrotonate tautomerase domain-containing protein</fullName>
    </recommendedName>
</protein>
<gene>
    <name evidence="1" type="ordered locus">SVEN_3496</name>
</gene>
<name>F2RBS1_STRVP</name>
<dbReference type="RefSeq" id="WP_015034697.1">
    <property type="nucleotide sequence ID" value="NC_018750.1"/>
</dbReference>
<dbReference type="Proteomes" id="UP000006854">
    <property type="component" value="Chromosome"/>
</dbReference>
<dbReference type="eggNOG" id="ENOG50321F4">
    <property type="taxonomic scope" value="Bacteria"/>
</dbReference>
<evidence type="ECO:0000313" key="1">
    <source>
        <dbReference type="EMBL" id="CCA56782.1"/>
    </source>
</evidence>
<evidence type="ECO:0008006" key="3">
    <source>
        <dbReference type="Google" id="ProtNLM"/>
    </source>
</evidence>
<reference evidence="1 2" key="1">
    <citation type="journal article" date="2011" name="BMC Genomics">
        <title>Genome-wide analysis of the role of GlnR in Streptomyces venezuelae provides new insights into global nitrogen regulation in actinomycetes.</title>
        <authorList>
            <person name="Pullan S.T."/>
            <person name="Bibb M.J."/>
            <person name="Merrick M."/>
        </authorList>
    </citation>
    <scope>NUCLEOTIDE SEQUENCE [LARGE SCALE GENOMIC DNA]</scope>
    <source>
        <strain evidence="1">ATCC 10712</strain>
    </source>
</reference>
<dbReference type="HOGENOM" id="CLU_2080064_0_0_11"/>
<dbReference type="AlphaFoldDB" id="F2RBS1"/>
<dbReference type="STRING" id="953739.SVEN_3496"/>
<dbReference type="GeneID" id="51864056"/>
<dbReference type="EMBL" id="FR845719">
    <property type="protein sequence ID" value="CCA56782.1"/>
    <property type="molecule type" value="Genomic_DNA"/>
</dbReference>
<evidence type="ECO:0000313" key="2">
    <source>
        <dbReference type="Proteomes" id="UP000006854"/>
    </source>
</evidence>
<accession>F2RBS1</accession>